<dbReference type="RefSeq" id="WP_126617053.1">
    <property type="nucleotide sequence ID" value="NZ_CP034562.1"/>
</dbReference>
<gene>
    <name evidence="2" type="ORF">EI427_17190</name>
</gene>
<evidence type="ECO:0000256" key="1">
    <source>
        <dbReference type="SAM" id="SignalP"/>
    </source>
</evidence>
<feature type="chain" id="PRO_5018668774" evidence="1">
    <location>
        <begin position="20"/>
        <end position="105"/>
    </location>
</feature>
<keyword evidence="3" id="KW-1185">Reference proteome</keyword>
<keyword evidence="1" id="KW-0732">Signal</keyword>
<evidence type="ECO:0000313" key="2">
    <source>
        <dbReference type="EMBL" id="AZQ63895.1"/>
    </source>
</evidence>
<proteinExistence type="predicted"/>
<dbReference type="KEGG" id="fll:EI427_17190"/>
<dbReference type="OrthoDB" id="9841012at2"/>
<evidence type="ECO:0000313" key="3">
    <source>
        <dbReference type="Proteomes" id="UP000267268"/>
    </source>
</evidence>
<accession>A0A3Q9FN15</accession>
<sequence>MKNLLITAILFACTQFLYANEPIEAKLENRTVTIHTIEELDDGLYALSYSCNGGRTSALVYQGYEELENAVSGHTISHFLDAEEEPLKNEEEIHTLSQLFNGIVD</sequence>
<organism evidence="2 3">
    <name type="scientific">Flammeovirga pectinis</name>
    <dbReference type="NCBI Taxonomy" id="2494373"/>
    <lineage>
        <taxon>Bacteria</taxon>
        <taxon>Pseudomonadati</taxon>
        <taxon>Bacteroidota</taxon>
        <taxon>Cytophagia</taxon>
        <taxon>Cytophagales</taxon>
        <taxon>Flammeovirgaceae</taxon>
        <taxon>Flammeovirga</taxon>
    </lineage>
</organism>
<reference evidence="2 3" key="1">
    <citation type="submission" date="2018-12" db="EMBL/GenBank/DDBJ databases">
        <title>Flammeovirga pectinis sp. nov., isolated from the gut of the Korean scallop, Patinopecten yessoensis.</title>
        <authorList>
            <person name="Bae J.-W."/>
            <person name="Jeong Y.-S."/>
            <person name="Kang W."/>
        </authorList>
    </citation>
    <scope>NUCLEOTIDE SEQUENCE [LARGE SCALE GENOMIC DNA]</scope>
    <source>
        <strain evidence="2 3">L12M1</strain>
    </source>
</reference>
<dbReference type="EMBL" id="CP034562">
    <property type="protein sequence ID" value="AZQ63895.1"/>
    <property type="molecule type" value="Genomic_DNA"/>
</dbReference>
<protein>
    <submittedName>
        <fullName evidence="2">Uncharacterized protein</fullName>
    </submittedName>
</protein>
<dbReference type="AlphaFoldDB" id="A0A3Q9FN15"/>
<feature type="signal peptide" evidence="1">
    <location>
        <begin position="1"/>
        <end position="19"/>
    </location>
</feature>
<name>A0A3Q9FN15_9BACT</name>
<dbReference type="Proteomes" id="UP000267268">
    <property type="component" value="Chromosome 1"/>
</dbReference>